<feature type="region of interest" description="Disordered" evidence="1">
    <location>
        <begin position="189"/>
        <end position="253"/>
    </location>
</feature>
<sequence>MVNTPRGALSPLALAVLELLHEGPRHPYEIQQQLRDREAERLTKMTVGSLYHAVEKLNRTGLIEVVETSREGRRPERTTYRLTDAGRDAFAERLRDMVGKPATEYPEFAMAVAYLHTLDREDALRQLRRRSIALESTLAAKPVIIDRLTKQRLHPLYWVNIRYSAALVEAELRFVNDLIAQLTSGEISWPGADEPGGEGGLTVLPGGADQRGTNAGTDTDTDTGTDTDADNASAQGRRRGGRGGARSTGEAAG</sequence>
<dbReference type="Proteomes" id="UP001206128">
    <property type="component" value="Unassembled WGS sequence"/>
</dbReference>
<evidence type="ECO:0000313" key="4">
    <source>
        <dbReference type="Proteomes" id="UP001206128"/>
    </source>
</evidence>
<feature type="compositionally biased region" description="Gly residues" evidence="1">
    <location>
        <begin position="242"/>
        <end position="253"/>
    </location>
</feature>
<dbReference type="InterPro" id="IPR036390">
    <property type="entry name" value="WH_DNA-bd_sf"/>
</dbReference>
<dbReference type="PANTHER" id="PTHR43252:SF7">
    <property type="entry name" value="TRANSCRIPTIONAL REGULATOR YQJI"/>
    <property type="match status" value="1"/>
</dbReference>
<keyword evidence="4" id="KW-1185">Reference proteome</keyword>
<evidence type="ECO:0000256" key="1">
    <source>
        <dbReference type="SAM" id="MobiDB-lite"/>
    </source>
</evidence>
<dbReference type="AlphaFoldDB" id="A0AAE3GBY8"/>
<keyword evidence="3" id="KW-0238">DNA-binding</keyword>
<dbReference type="PANTHER" id="PTHR43252">
    <property type="entry name" value="TRANSCRIPTIONAL REGULATOR YQJI"/>
    <property type="match status" value="1"/>
</dbReference>
<dbReference type="GO" id="GO:0003677">
    <property type="term" value="F:DNA binding"/>
    <property type="evidence" value="ECO:0007669"/>
    <property type="project" value="UniProtKB-KW"/>
</dbReference>
<evidence type="ECO:0000259" key="2">
    <source>
        <dbReference type="Pfam" id="PF03551"/>
    </source>
</evidence>
<comment type="caution">
    <text evidence="3">The sequence shown here is derived from an EMBL/GenBank/DDBJ whole genome shotgun (WGS) entry which is preliminary data.</text>
</comment>
<feature type="compositionally biased region" description="Acidic residues" evidence="1">
    <location>
        <begin position="219"/>
        <end position="229"/>
    </location>
</feature>
<dbReference type="InterPro" id="IPR005149">
    <property type="entry name" value="Tscrpt_reg_PadR_N"/>
</dbReference>
<dbReference type="EMBL" id="JAMTCK010000005">
    <property type="protein sequence ID" value="MCP2165421.1"/>
    <property type="molecule type" value="Genomic_DNA"/>
</dbReference>
<reference evidence="3" key="1">
    <citation type="submission" date="2022-06" db="EMBL/GenBank/DDBJ databases">
        <title>Genomic Encyclopedia of Archaeal and Bacterial Type Strains, Phase II (KMG-II): from individual species to whole genera.</title>
        <authorList>
            <person name="Goeker M."/>
        </authorList>
    </citation>
    <scope>NUCLEOTIDE SEQUENCE</scope>
    <source>
        <strain evidence="3">DSM 43935</strain>
    </source>
</reference>
<accession>A0AAE3GBY8</accession>
<dbReference type="SUPFAM" id="SSF46785">
    <property type="entry name" value="Winged helix' DNA-binding domain"/>
    <property type="match status" value="1"/>
</dbReference>
<feature type="compositionally biased region" description="Low complexity" evidence="1">
    <location>
        <begin position="201"/>
        <end position="218"/>
    </location>
</feature>
<protein>
    <submittedName>
        <fullName evidence="3">DNA-binding transcriptional regulator, PadR family</fullName>
    </submittedName>
</protein>
<gene>
    <name evidence="3" type="ORF">LX83_002279</name>
</gene>
<organism evidence="3 4">
    <name type="scientific">Goodfellowiella coeruleoviolacea</name>
    <dbReference type="NCBI Taxonomy" id="334858"/>
    <lineage>
        <taxon>Bacteria</taxon>
        <taxon>Bacillati</taxon>
        <taxon>Actinomycetota</taxon>
        <taxon>Actinomycetes</taxon>
        <taxon>Pseudonocardiales</taxon>
        <taxon>Pseudonocardiaceae</taxon>
        <taxon>Goodfellowiella</taxon>
    </lineage>
</organism>
<proteinExistence type="predicted"/>
<dbReference type="InterPro" id="IPR036388">
    <property type="entry name" value="WH-like_DNA-bd_sf"/>
</dbReference>
<name>A0AAE3GBY8_9PSEU</name>
<evidence type="ECO:0000313" key="3">
    <source>
        <dbReference type="EMBL" id="MCP2165421.1"/>
    </source>
</evidence>
<dbReference type="Gene3D" id="1.10.10.10">
    <property type="entry name" value="Winged helix-like DNA-binding domain superfamily/Winged helix DNA-binding domain"/>
    <property type="match status" value="1"/>
</dbReference>
<feature type="domain" description="Transcription regulator PadR N-terminal" evidence="2">
    <location>
        <begin position="16"/>
        <end position="92"/>
    </location>
</feature>
<dbReference type="Pfam" id="PF03551">
    <property type="entry name" value="PadR"/>
    <property type="match status" value="1"/>
</dbReference>